<dbReference type="EMBL" id="CP136924">
    <property type="protein sequence ID" value="WXA03579.1"/>
    <property type="molecule type" value="Genomic_DNA"/>
</dbReference>
<evidence type="ECO:0000256" key="4">
    <source>
        <dbReference type="ARBA" id="ARBA00022692"/>
    </source>
</evidence>
<evidence type="ECO:0000256" key="1">
    <source>
        <dbReference type="ARBA" id="ARBA00004323"/>
    </source>
</evidence>
<reference evidence="11 12" key="1">
    <citation type="submission" date="2023-10" db="EMBL/GenBank/DDBJ databases">
        <title>Culture-based analysis of two novel bacteria associated with mangrove crab gills.</title>
        <authorList>
            <person name="Yang X."/>
            <person name="Garuglieri E."/>
            <person name="Van Goethem M.W."/>
            <person name="Fusi M."/>
            <person name="Marasco R."/>
            <person name="Daffonchio D.G."/>
        </authorList>
    </citation>
    <scope>NUCLEOTIDE SEQUENCE</scope>
    <source>
        <strain evidence="11">UG2-1</strain>
        <strain evidence="10">UG2-2</strain>
        <strain evidence="12">UG2_2</strain>
    </source>
</reference>
<keyword evidence="3" id="KW-0808">Transferase</keyword>
<dbReference type="InterPro" id="IPR027417">
    <property type="entry name" value="P-loop_NTPase"/>
</dbReference>
<dbReference type="SUPFAM" id="SSF52540">
    <property type="entry name" value="P-loop containing nucleoside triphosphate hydrolases"/>
    <property type="match status" value="1"/>
</dbReference>
<evidence type="ECO:0000256" key="6">
    <source>
        <dbReference type="ARBA" id="ARBA00022989"/>
    </source>
</evidence>
<proteinExistence type="inferred from homology"/>
<evidence type="ECO:0000313" key="10">
    <source>
        <dbReference type="EMBL" id="WXA03579.1"/>
    </source>
</evidence>
<organism evidence="11">
    <name type="scientific">Mangrovimonas cancribranchiae</name>
    <dbReference type="NCBI Taxonomy" id="3080055"/>
    <lineage>
        <taxon>Bacteria</taxon>
        <taxon>Pseudomonadati</taxon>
        <taxon>Bacteroidota</taxon>
        <taxon>Flavobacteriia</taxon>
        <taxon>Flavobacteriales</taxon>
        <taxon>Flavobacteriaceae</taxon>
        <taxon>Mangrovimonas</taxon>
    </lineage>
</organism>
<dbReference type="RefSeq" id="WP_338733325.1">
    <property type="nucleotide sequence ID" value="NZ_CP136924.1"/>
</dbReference>
<keyword evidence="4" id="KW-0812">Transmembrane</keyword>
<dbReference type="Pfam" id="PF03567">
    <property type="entry name" value="Sulfotransfer_2"/>
    <property type="match status" value="1"/>
</dbReference>
<dbReference type="GO" id="GO:0016020">
    <property type="term" value="C:membrane"/>
    <property type="evidence" value="ECO:0007669"/>
    <property type="project" value="InterPro"/>
</dbReference>
<dbReference type="Gene3D" id="3.40.50.300">
    <property type="entry name" value="P-loop containing nucleotide triphosphate hydrolases"/>
    <property type="match status" value="1"/>
</dbReference>
<comment type="similarity">
    <text evidence="2">Belongs to the sulfotransferase 3 family.</text>
</comment>
<accession>A0AAU6PA53</accession>
<keyword evidence="9" id="KW-0325">Glycoprotein</keyword>
<evidence type="ECO:0000256" key="2">
    <source>
        <dbReference type="ARBA" id="ARBA00010569"/>
    </source>
</evidence>
<evidence type="ECO:0000313" key="12">
    <source>
        <dbReference type="Proteomes" id="UP001368318"/>
    </source>
</evidence>
<keyword evidence="6" id="KW-1133">Transmembrane helix</keyword>
<name>A0AAU6PA53_9FLAO</name>
<sequence length="273" mass="32689">MGNHLIFMHLPKCGGTTFHRVLEQQYTSTDIFDIKVVNQVRLNTQEFIDLLQKQRDSIKLIKGHMEFGLHSYFSNSADYITFLRDPIERIISYYYYVKRRPNHRLRQHGLFTDEMSLYEFVTQIDEGDIHNGQIRFISGVQTTDKQLMLDKARENIKKYFAFVGTIEQFDTCLMVLKKKYGWTMPYYSIENKTSNRPNLEAIDSKTIQAIKERNKEDIELYNEVSDQLEDIIKQHKTMSFDLLKFYTYARYKQFKTRVYQILRKGYSKLVREK</sequence>
<evidence type="ECO:0000256" key="7">
    <source>
        <dbReference type="ARBA" id="ARBA00023034"/>
    </source>
</evidence>
<evidence type="ECO:0000256" key="8">
    <source>
        <dbReference type="ARBA" id="ARBA00023136"/>
    </source>
</evidence>
<dbReference type="InterPro" id="IPR005331">
    <property type="entry name" value="Sulfotransferase"/>
</dbReference>
<evidence type="ECO:0000256" key="9">
    <source>
        <dbReference type="ARBA" id="ARBA00023180"/>
    </source>
</evidence>
<dbReference type="InterPro" id="IPR007734">
    <property type="entry name" value="Heparan_SO4_2-O-STrfase"/>
</dbReference>
<comment type="subcellular location">
    <subcellularLocation>
        <location evidence="1">Golgi apparatus membrane</location>
        <topology evidence="1">Single-pass type II membrane protein</topology>
    </subcellularLocation>
</comment>
<gene>
    <name evidence="11" type="ORF">R3L15_03790</name>
    <name evidence="10" type="ORF">R3L16_03605</name>
</gene>
<evidence type="ECO:0000256" key="3">
    <source>
        <dbReference type="ARBA" id="ARBA00022679"/>
    </source>
</evidence>
<keyword evidence="12" id="KW-1185">Reference proteome</keyword>
<keyword evidence="8" id="KW-0472">Membrane</keyword>
<evidence type="ECO:0000256" key="5">
    <source>
        <dbReference type="ARBA" id="ARBA00022968"/>
    </source>
</evidence>
<keyword evidence="7" id="KW-0333">Golgi apparatus</keyword>
<dbReference type="Proteomes" id="UP001368318">
    <property type="component" value="Chromosome"/>
</dbReference>
<dbReference type="EMBL" id="CP136925">
    <property type="protein sequence ID" value="WXA13998.1"/>
    <property type="molecule type" value="Genomic_DNA"/>
</dbReference>
<evidence type="ECO:0000313" key="11">
    <source>
        <dbReference type="EMBL" id="WXA13998.1"/>
    </source>
</evidence>
<protein>
    <submittedName>
        <fullName evidence="11">Sulfotransferase family 2 domain-containing protein</fullName>
    </submittedName>
</protein>
<dbReference type="GO" id="GO:0008146">
    <property type="term" value="F:sulfotransferase activity"/>
    <property type="evidence" value="ECO:0007669"/>
    <property type="project" value="InterPro"/>
</dbReference>
<dbReference type="KEGG" id="mcaa:R3L15_03790"/>
<keyword evidence="5" id="KW-0735">Signal-anchor</keyword>
<dbReference type="AlphaFoldDB" id="A0AAU6PA53"/>
<dbReference type="PANTHER" id="PTHR12129">
    <property type="entry name" value="HEPARAN SULFATE 2-O-SULFOTRANSFERASE"/>
    <property type="match status" value="1"/>
</dbReference>
<dbReference type="PANTHER" id="PTHR12129:SF15">
    <property type="entry name" value="URONYL 2-SULFOTRANSFERASE"/>
    <property type="match status" value="1"/>
</dbReference>